<comment type="catalytic activity">
    <reaction evidence="13">
        <text>sn-glycerol 3-phosphate + NAD(+) = dihydroxyacetone phosphate + NADH + H(+)</text>
        <dbReference type="Rhea" id="RHEA:11092"/>
        <dbReference type="ChEBI" id="CHEBI:15378"/>
        <dbReference type="ChEBI" id="CHEBI:57540"/>
        <dbReference type="ChEBI" id="CHEBI:57597"/>
        <dbReference type="ChEBI" id="CHEBI:57642"/>
        <dbReference type="ChEBI" id="CHEBI:57945"/>
        <dbReference type="EC" id="1.1.1.94"/>
    </reaction>
</comment>
<feature type="binding site" evidence="13">
    <location>
        <position position="138"/>
    </location>
    <ligand>
        <name>sn-glycerol 3-phosphate</name>
        <dbReference type="ChEBI" id="CHEBI:57597"/>
    </ligand>
</feature>
<dbReference type="GO" id="GO:0005975">
    <property type="term" value="P:carbohydrate metabolic process"/>
    <property type="evidence" value="ECO:0007669"/>
    <property type="project" value="InterPro"/>
</dbReference>
<evidence type="ECO:0000256" key="4">
    <source>
        <dbReference type="ARBA" id="ARBA00023002"/>
    </source>
</evidence>
<dbReference type="PANTHER" id="PTHR11728">
    <property type="entry name" value="GLYCEROL-3-PHOSPHATE DEHYDROGENASE"/>
    <property type="match status" value="1"/>
</dbReference>
<dbReference type="NCBIfam" id="NF000942">
    <property type="entry name" value="PRK00094.1-4"/>
    <property type="match status" value="1"/>
</dbReference>
<dbReference type="Pfam" id="PF07479">
    <property type="entry name" value="NAD_Gly3P_dh_C"/>
    <property type="match status" value="1"/>
</dbReference>
<feature type="binding site" evidence="13">
    <location>
        <position position="47"/>
    </location>
    <ligand>
        <name>NADPH</name>
        <dbReference type="ChEBI" id="CHEBI:57783"/>
    </ligand>
</feature>
<dbReference type="InterPro" id="IPR011128">
    <property type="entry name" value="G3P_DH_NAD-dep_N"/>
</dbReference>
<dbReference type="EMBL" id="CP010310">
    <property type="protein sequence ID" value="AJC20862.1"/>
    <property type="molecule type" value="Genomic_DNA"/>
</dbReference>
<dbReference type="GO" id="GO:0005829">
    <property type="term" value="C:cytosol"/>
    <property type="evidence" value="ECO:0007669"/>
    <property type="project" value="TreeGrafter"/>
</dbReference>
<proteinExistence type="inferred from homology"/>
<feature type="binding site" evidence="16">
    <location>
        <position position="255"/>
    </location>
    <ligand>
        <name>NAD(+)</name>
        <dbReference type="ChEBI" id="CHEBI:57540"/>
    </ligand>
</feature>
<evidence type="ECO:0000256" key="12">
    <source>
        <dbReference type="ARBA" id="ARBA00080511"/>
    </source>
</evidence>
<evidence type="ECO:0000313" key="23">
    <source>
        <dbReference type="Proteomes" id="UP000254589"/>
    </source>
</evidence>
<comment type="caution">
    <text evidence="13">Lacks conserved residue(s) required for the propagation of feature annotation.</text>
</comment>
<evidence type="ECO:0000256" key="13">
    <source>
        <dbReference type="HAMAP-Rule" id="MF_00394"/>
    </source>
</evidence>
<evidence type="ECO:0000256" key="15">
    <source>
        <dbReference type="PIRSR" id="PIRSR000114-2"/>
    </source>
</evidence>
<feature type="binding site" evidence="13">
    <location>
        <position position="140"/>
    </location>
    <ligand>
        <name>NADPH</name>
        <dbReference type="ChEBI" id="CHEBI:57783"/>
    </ligand>
</feature>
<evidence type="ECO:0000256" key="6">
    <source>
        <dbReference type="ARBA" id="ARBA00023098"/>
    </source>
</evidence>
<feature type="binding site" evidence="13">
    <location>
        <position position="255"/>
    </location>
    <ligand>
        <name>NADPH</name>
        <dbReference type="ChEBI" id="CHEBI:57783"/>
    </ligand>
</feature>
<dbReference type="NCBIfam" id="NF000940">
    <property type="entry name" value="PRK00094.1-2"/>
    <property type="match status" value="1"/>
</dbReference>
<keyword evidence="5 13" id="KW-0520">NAD</keyword>
<dbReference type="FunFam" id="3.40.50.720:FF:000019">
    <property type="entry name" value="Glycerol-3-phosphate dehydrogenase [NAD(P)+]"/>
    <property type="match status" value="1"/>
</dbReference>
<feature type="binding site" evidence="13">
    <location>
        <position position="108"/>
    </location>
    <ligand>
        <name>NADPH</name>
        <dbReference type="ChEBI" id="CHEBI:57783"/>
    </ligand>
</feature>
<dbReference type="Gene3D" id="3.40.50.720">
    <property type="entry name" value="NAD(P)-binding Rossmann-like Domain"/>
    <property type="match status" value="1"/>
</dbReference>
<feature type="binding site" evidence="13">
    <location>
        <position position="11"/>
    </location>
    <ligand>
        <name>NADPH</name>
        <dbReference type="ChEBI" id="CHEBI:57783"/>
    </ligand>
</feature>
<accession>A0AAJ4ZC54</accession>
<feature type="binding site" evidence="13">
    <location>
        <position position="279"/>
    </location>
    <ligand>
        <name>NADPH</name>
        <dbReference type="ChEBI" id="CHEBI:57783"/>
    </ligand>
</feature>
<evidence type="ECO:0000256" key="14">
    <source>
        <dbReference type="PIRSR" id="PIRSR000114-1"/>
    </source>
</evidence>
<organism evidence="21 23">
    <name type="scientific">Pandoraea pulmonicola</name>
    <dbReference type="NCBI Taxonomy" id="93221"/>
    <lineage>
        <taxon>Bacteria</taxon>
        <taxon>Pseudomonadati</taxon>
        <taxon>Pseudomonadota</taxon>
        <taxon>Betaproteobacteria</taxon>
        <taxon>Burkholderiales</taxon>
        <taxon>Burkholderiaceae</taxon>
        <taxon>Pandoraea</taxon>
    </lineage>
</organism>
<keyword evidence="13" id="KW-0547">Nucleotide-binding</keyword>
<dbReference type="Gene3D" id="1.10.1040.10">
    <property type="entry name" value="N-(1-d-carboxylethyl)-l-norvaline Dehydrogenase, domain 2"/>
    <property type="match status" value="1"/>
</dbReference>
<feature type="binding site" evidence="13">
    <location>
        <position position="255"/>
    </location>
    <ligand>
        <name>sn-glycerol 3-phosphate</name>
        <dbReference type="ChEBI" id="CHEBI:57597"/>
    </ligand>
</feature>
<dbReference type="InterPro" id="IPR008927">
    <property type="entry name" value="6-PGluconate_DH-like_C_sf"/>
</dbReference>
<keyword evidence="3 13" id="KW-0521">NADP</keyword>
<comment type="subcellular location">
    <subcellularLocation>
        <location evidence="13">Cytoplasm</location>
    </subcellularLocation>
</comment>
<dbReference type="PROSITE" id="PS00957">
    <property type="entry name" value="NAD_G3PDH"/>
    <property type="match status" value="1"/>
</dbReference>
<dbReference type="SUPFAM" id="SSF51735">
    <property type="entry name" value="NAD(P)-binding Rossmann-fold domains"/>
    <property type="match status" value="1"/>
</dbReference>
<keyword evidence="6 13" id="KW-0443">Lipid metabolism</keyword>
<dbReference type="GO" id="GO:0046168">
    <property type="term" value="P:glycerol-3-phosphate catabolic process"/>
    <property type="evidence" value="ECO:0007669"/>
    <property type="project" value="InterPro"/>
</dbReference>
<evidence type="ECO:0000256" key="8">
    <source>
        <dbReference type="ARBA" id="ARBA00023264"/>
    </source>
</evidence>
<evidence type="ECO:0000259" key="18">
    <source>
        <dbReference type="Pfam" id="PF01210"/>
    </source>
</evidence>
<feature type="binding site" evidence="13">
    <location>
        <position position="108"/>
    </location>
    <ligand>
        <name>sn-glycerol 3-phosphate</name>
        <dbReference type="ChEBI" id="CHEBI:57597"/>
    </ligand>
</feature>
<dbReference type="KEGG" id="ppul:RO07_10935"/>
<comment type="pathway">
    <text evidence="13">Membrane lipid metabolism; glycerophospholipid metabolism.</text>
</comment>
<evidence type="ECO:0000256" key="2">
    <source>
        <dbReference type="ARBA" id="ARBA00022516"/>
    </source>
</evidence>
<dbReference type="RefSeq" id="WP_039407786.1">
    <property type="nucleotide sequence ID" value="NZ_CP010310.2"/>
</dbReference>
<dbReference type="Proteomes" id="UP000035086">
    <property type="component" value="Chromosome"/>
</dbReference>
<feature type="binding site" evidence="13">
    <location>
        <position position="254"/>
    </location>
    <ligand>
        <name>sn-glycerol 3-phosphate</name>
        <dbReference type="ChEBI" id="CHEBI:57597"/>
    </ligand>
</feature>
<dbReference type="InterPro" id="IPR013328">
    <property type="entry name" value="6PGD_dom2"/>
</dbReference>
<dbReference type="PRINTS" id="PR00077">
    <property type="entry name" value="GPDHDRGNASE"/>
</dbReference>
<dbReference type="InterPro" id="IPR006109">
    <property type="entry name" value="G3P_DH_NAD-dep_C"/>
</dbReference>
<dbReference type="FunFam" id="1.10.1040.10:FF:000001">
    <property type="entry name" value="Glycerol-3-phosphate dehydrogenase [NAD(P)+]"/>
    <property type="match status" value="1"/>
</dbReference>
<dbReference type="InterPro" id="IPR006168">
    <property type="entry name" value="G3P_DH_NAD-dep"/>
</dbReference>
<keyword evidence="13" id="KW-0963">Cytoplasm</keyword>
<dbReference type="PANTHER" id="PTHR11728:SF1">
    <property type="entry name" value="GLYCEROL-3-PHOSPHATE DEHYDROGENASE [NAD(+)] 2, CHLOROPLASTIC"/>
    <property type="match status" value="1"/>
</dbReference>
<dbReference type="GO" id="GO:0006650">
    <property type="term" value="P:glycerophospholipid metabolic process"/>
    <property type="evidence" value="ECO:0007669"/>
    <property type="project" value="UniProtKB-UniRule"/>
</dbReference>
<name>A0AAJ4ZC54_PANPU</name>
<keyword evidence="4 13" id="KW-0560">Oxidoreductase</keyword>
<dbReference type="PIRSF" id="PIRSF000114">
    <property type="entry name" value="Glycerol-3-P_dh"/>
    <property type="match status" value="1"/>
</dbReference>
<feature type="binding site" evidence="13">
    <location>
        <position position="30"/>
    </location>
    <ligand>
        <name>NADPH</name>
        <dbReference type="ChEBI" id="CHEBI:57783"/>
    </ligand>
</feature>
<feature type="binding site" evidence="16">
    <location>
        <begin position="7"/>
        <end position="12"/>
    </location>
    <ligand>
        <name>NAD(+)</name>
        <dbReference type="ChEBI" id="CHEBI:57540"/>
    </ligand>
</feature>
<reference evidence="22" key="1">
    <citation type="submission" date="2014-12" db="EMBL/GenBank/DDBJ databases">
        <title>Complete Genome Sequencing of Pandoraea pulmonicola DSM 16583.</title>
        <authorList>
            <person name="Chan K.-G."/>
        </authorList>
    </citation>
    <scope>NUCLEOTIDE SEQUENCE [LARGE SCALE GENOMIC DNA]</scope>
    <source>
        <strain evidence="22">DSM 16583</strain>
    </source>
</reference>
<evidence type="ECO:0000313" key="20">
    <source>
        <dbReference type="EMBL" id="AJC20862.1"/>
    </source>
</evidence>
<evidence type="ECO:0000256" key="1">
    <source>
        <dbReference type="ARBA" id="ARBA00011009"/>
    </source>
</evidence>
<feature type="active site" description="Proton acceptor" evidence="13 14">
    <location>
        <position position="191"/>
    </location>
</feature>
<dbReference type="GO" id="GO:0008654">
    <property type="term" value="P:phospholipid biosynthetic process"/>
    <property type="evidence" value="ECO:0007669"/>
    <property type="project" value="UniProtKB-KW"/>
</dbReference>
<feature type="binding site" evidence="16">
    <location>
        <position position="140"/>
    </location>
    <ligand>
        <name>NAD(+)</name>
        <dbReference type="ChEBI" id="CHEBI:57540"/>
    </ligand>
</feature>
<evidence type="ECO:0000256" key="3">
    <source>
        <dbReference type="ARBA" id="ARBA00022857"/>
    </source>
</evidence>
<evidence type="ECO:0000313" key="21">
    <source>
        <dbReference type="EMBL" id="SUA90581.1"/>
    </source>
</evidence>
<evidence type="ECO:0000313" key="22">
    <source>
        <dbReference type="Proteomes" id="UP000035086"/>
    </source>
</evidence>
<evidence type="ECO:0000256" key="9">
    <source>
        <dbReference type="ARBA" id="ARBA00052716"/>
    </source>
</evidence>
<evidence type="ECO:0000256" key="11">
    <source>
        <dbReference type="ARBA" id="ARBA00069372"/>
    </source>
</evidence>
<evidence type="ECO:0000256" key="7">
    <source>
        <dbReference type="ARBA" id="ARBA00023209"/>
    </source>
</evidence>
<reference evidence="21 23" key="3">
    <citation type="submission" date="2018-06" db="EMBL/GenBank/DDBJ databases">
        <authorList>
            <consortium name="Pathogen Informatics"/>
            <person name="Doyle S."/>
        </authorList>
    </citation>
    <scope>NUCLEOTIDE SEQUENCE [LARGE SCALE GENOMIC DNA]</scope>
    <source>
        <strain evidence="21 23">NCTC13159</strain>
    </source>
</reference>
<protein>
    <recommendedName>
        <fullName evidence="11 13">Glycerol-3-phosphate dehydrogenase [NAD(P)+]</fullName>
        <ecNumber evidence="10 13">1.1.1.94</ecNumber>
    </recommendedName>
    <alternativeName>
        <fullName evidence="13">NAD(P)(+)-dependent glycerol-3-phosphate dehydrogenase</fullName>
    </alternativeName>
    <alternativeName>
        <fullName evidence="12 13">NAD(P)H-dependent dihydroxyacetone-phosphate reductase</fullName>
    </alternativeName>
</protein>
<comment type="function">
    <text evidence="13">Catalyzes the reduction of the glycolytic intermediate dihydroxyacetone phosphate (DHAP) to sn-glycerol 3-phosphate (G3P), the key precursor for phospholipid synthesis.</text>
</comment>
<comment type="catalytic activity">
    <reaction evidence="9">
        <text>sn-glycerol 3-phosphate + NADP(+) = dihydroxyacetone phosphate + NADPH + H(+)</text>
        <dbReference type="Rhea" id="RHEA:11096"/>
        <dbReference type="ChEBI" id="CHEBI:15378"/>
        <dbReference type="ChEBI" id="CHEBI:57597"/>
        <dbReference type="ChEBI" id="CHEBI:57642"/>
        <dbReference type="ChEBI" id="CHEBI:57783"/>
        <dbReference type="ChEBI" id="CHEBI:58349"/>
        <dbReference type="EC" id="1.1.1.94"/>
    </reaction>
    <physiologicalReaction direction="right-to-left" evidence="9">
        <dbReference type="Rhea" id="RHEA:11098"/>
    </physiologicalReaction>
</comment>
<keyword evidence="22" id="KW-1185">Reference proteome</keyword>
<evidence type="ECO:0000256" key="10">
    <source>
        <dbReference type="ARBA" id="ARBA00066687"/>
    </source>
</evidence>
<dbReference type="GO" id="GO:0046167">
    <property type="term" value="P:glycerol-3-phosphate biosynthetic process"/>
    <property type="evidence" value="ECO:0007669"/>
    <property type="project" value="UniProtKB-UniRule"/>
</dbReference>
<evidence type="ECO:0000256" key="17">
    <source>
        <dbReference type="RuleBase" id="RU000437"/>
    </source>
</evidence>
<dbReference type="SUPFAM" id="SSF48179">
    <property type="entry name" value="6-phosphogluconate dehydrogenase C-terminal domain-like"/>
    <property type="match status" value="1"/>
</dbReference>
<dbReference type="EMBL" id="UGSJ01000001">
    <property type="protein sequence ID" value="SUA90581.1"/>
    <property type="molecule type" value="Genomic_DNA"/>
</dbReference>
<dbReference type="AlphaFoldDB" id="A0AAJ4ZC54"/>
<feature type="domain" description="Glycerol-3-phosphate dehydrogenase NAD-dependent N-terminal" evidence="18">
    <location>
        <begin position="2"/>
        <end position="157"/>
    </location>
</feature>
<keyword evidence="2 13" id="KW-0444">Lipid biosynthesis</keyword>
<keyword evidence="8 13" id="KW-1208">Phospholipid metabolism</keyword>
<dbReference type="EC" id="1.1.1.94" evidence="10 13"/>
<keyword evidence="7 13" id="KW-0594">Phospholipid biosynthesis</keyword>
<evidence type="ECO:0000259" key="19">
    <source>
        <dbReference type="Pfam" id="PF07479"/>
    </source>
</evidence>
<dbReference type="GO" id="GO:0047952">
    <property type="term" value="F:glycerol-3-phosphate dehydrogenase [NAD(P)+] activity"/>
    <property type="evidence" value="ECO:0007669"/>
    <property type="project" value="UniProtKB-UniRule"/>
</dbReference>
<dbReference type="InterPro" id="IPR036291">
    <property type="entry name" value="NAD(P)-bd_dom_sf"/>
</dbReference>
<feature type="binding site" evidence="15">
    <location>
        <begin position="255"/>
        <end position="256"/>
    </location>
    <ligand>
        <name>substrate</name>
    </ligand>
</feature>
<evidence type="ECO:0000256" key="16">
    <source>
        <dbReference type="PIRSR" id="PIRSR000114-3"/>
    </source>
</evidence>
<evidence type="ECO:0000256" key="5">
    <source>
        <dbReference type="ARBA" id="ARBA00023027"/>
    </source>
</evidence>
<feature type="binding site" evidence="15">
    <location>
        <position position="108"/>
    </location>
    <ligand>
        <name>substrate</name>
    </ligand>
</feature>
<feature type="binding site" evidence="13">
    <location>
        <position position="281"/>
    </location>
    <ligand>
        <name>NADPH</name>
        <dbReference type="ChEBI" id="CHEBI:57783"/>
    </ligand>
</feature>
<dbReference type="Pfam" id="PF01210">
    <property type="entry name" value="NAD_Gly3P_dh_N"/>
    <property type="match status" value="1"/>
</dbReference>
<feature type="binding site" evidence="13">
    <location>
        <position position="256"/>
    </location>
    <ligand>
        <name>sn-glycerol 3-phosphate</name>
        <dbReference type="ChEBI" id="CHEBI:57597"/>
    </ligand>
</feature>
<reference evidence="20" key="2">
    <citation type="submission" date="2016-11" db="EMBL/GenBank/DDBJ databases">
        <title>Complete Genome Sequencing of Pandoraea pulmonicola DSM 16583.</title>
        <authorList>
            <person name="Chan K.-G."/>
        </authorList>
    </citation>
    <scope>NUCLEOTIDE SEQUENCE</scope>
    <source>
        <strain evidence="20">DSM 16583</strain>
    </source>
</reference>
<comment type="similarity">
    <text evidence="1 13 17">Belongs to the NAD-dependent glycerol-3-phosphate dehydrogenase family.</text>
</comment>
<feature type="domain" description="Glycerol-3-phosphate dehydrogenase NAD-dependent C-terminal" evidence="19">
    <location>
        <begin position="180"/>
        <end position="320"/>
    </location>
</feature>
<dbReference type="Proteomes" id="UP000254589">
    <property type="component" value="Unassembled WGS sequence"/>
</dbReference>
<feature type="binding site" evidence="13">
    <location>
        <position position="191"/>
    </location>
    <ligand>
        <name>sn-glycerol 3-phosphate</name>
        <dbReference type="ChEBI" id="CHEBI:57597"/>
    </ligand>
</feature>
<sequence>MKIAVFGAGAWGTAMASHMAARHDVVLWARDAALVKALADSHENSTYLPGSPLSSRLRFEADFATALAHGAGEHALCVAAVPVAGLRALAGHLAQAAEPPRNLIWLCKGFEADTGLLPHQIVADVFPQAAGGALSGPSFAREMAQGLPAALTIASPVRSLCDLTIAACHFGALRIYSSDDVVGVEVGGAVKNVLAIATGVSDGLGLGLNARAALVTRGLAEMTRLGVALGGKPETFMGLTGMGDLILTATGDLSRNRTVGLQLASGKTLDEVLASLGHVAEGVRCARAVRDLARAHGIEMPITDAVCGTLFDGLPARAAVEALLRRDARAEREDDAPAG</sequence>
<dbReference type="HAMAP" id="MF_00394">
    <property type="entry name" value="NAD_Glyc3P_dehydrog"/>
    <property type="match status" value="1"/>
</dbReference>
<feature type="binding site" evidence="13">
    <location>
        <position position="136"/>
    </location>
    <ligand>
        <name>sn-glycerol 3-phosphate</name>
        <dbReference type="ChEBI" id="CHEBI:57597"/>
    </ligand>
</feature>
<dbReference type="GO" id="GO:0051287">
    <property type="term" value="F:NAD binding"/>
    <property type="evidence" value="ECO:0007669"/>
    <property type="project" value="InterPro"/>
</dbReference>
<feature type="binding site" evidence="13">
    <location>
        <position position="244"/>
    </location>
    <ligand>
        <name>sn-glycerol 3-phosphate</name>
        <dbReference type="ChEBI" id="CHEBI:57597"/>
    </ligand>
</feature>
<gene>
    <name evidence="13 21" type="primary">gpsA</name>
    <name evidence="21" type="ORF">NCTC13159_02065</name>
    <name evidence="20" type="ORF">RO07_10935</name>
</gene>